<dbReference type="AlphaFoldDB" id="A0AAU9D1L6"/>
<keyword evidence="1" id="KW-1133">Transmembrane helix</keyword>
<protein>
    <recommendedName>
        <fullName evidence="2">J domain-containing protein</fullName>
    </recommendedName>
</protein>
<dbReference type="SUPFAM" id="SSF46565">
    <property type="entry name" value="Chaperone J-domain"/>
    <property type="match status" value="1"/>
</dbReference>
<gene>
    <name evidence="3" type="ORF">FUAX_07610</name>
</gene>
<dbReference type="EMBL" id="AP025314">
    <property type="protein sequence ID" value="BDD08329.1"/>
    <property type="molecule type" value="Genomic_DNA"/>
</dbReference>
<keyword evidence="1" id="KW-0472">Membrane</keyword>
<dbReference type="Proteomes" id="UP001348817">
    <property type="component" value="Chromosome"/>
</dbReference>
<accession>A0AAU9D1L6</accession>
<evidence type="ECO:0000259" key="2">
    <source>
        <dbReference type="PROSITE" id="PS50076"/>
    </source>
</evidence>
<dbReference type="InterPro" id="IPR036869">
    <property type="entry name" value="J_dom_sf"/>
</dbReference>
<dbReference type="Gene3D" id="1.10.287.110">
    <property type="entry name" value="DnaJ domain"/>
    <property type="match status" value="1"/>
</dbReference>
<evidence type="ECO:0000313" key="4">
    <source>
        <dbReference type="Proteomes" id="UP001348817"/>
    </source>
</evidence>
<evidence type="ECO:0000256" key="1">
    <source>
        <dbReference type="SAM" id="Phobius"/>
    </source>
</evidence>
<dbReference type="RefSeq" id="WP_338393596.1">
    <property type="nucleotide sequence ID" value="NZ_AP025314.1"/>
</dbReference>
<organism evidence="3 4">
    <name type="scientific">Fulvitalea axinellae</name>
    <dbReference type="NCBI Taxonomy" id="1182444"/>
    <lineage>
        <taxon>Bacteria</taxon>
        <taxon>Pseudomonadati</taxon>
        <taxon>Bacteroidota</taxon>
        <taxon>Cytophagia</taxon>
        <taxon>Cytophagales</taxon>
        <taxon>Persicobacteraceae</taxon>
        <taxon>Fulvitalea</taxon>
    </lineage>
</organism>
<feature type="transmembrane region" description="Helical" evidence="1">
    <location>
        <begin position="76"/>
        <end position="96"/>
    </location>
</feature>
<feature type="domain" description="J" evidence="2">
    <location>
        <begin position="3"/>
        <end position="58"/>
    </location>
</feature>
<sequence length="97" mass="11085">MVDYYKILGVARDASGECIRESFQKMRKAGEATDMPSVRQAFKVLSNPDMREEYDRRFSDAVYKVPKNYGVISRTAFAGMVLCLSFFTALLIWTVLL</sequence>
<name>A0AAU9D1L6_9BACT</name>
<proteinExistence type="predicted"/>
<dbReference type="PROSITE" id="PS50076">
    <property type="entry name" value="DNAJ_2"/>
    <property type="match status" value="1"/>
</dbReference>
<keyword evidence="1" id="KW-0812">Transmembrane</keyword>
<dbReference type="KEGG" id="fax:FUAX_07610"/>
<dbReference type="InterPro" id="IPR001623">
    <property type="entry name" value="DnaJ_domain"/>
</dbReference>
<evidence type="ECO:0000313" key="3">
    <source>
        <dbReference type="EMBL" id="BDD08329.1"/>
    </source>
</evidence>
<keyword evidence="4" id="KW-1185">Reference proteome</keyword>
<reference evidence="3 4" key="1">
    <citation type="submission" date="2021-12" db="EMBL/GenBank/DDBJ databases">
        <title>Genome sequencing of bacteria with rrn-lacking chromosome and rrn-plasmid.</title>
        <authorList>
            <person name="Anda M."/>
            <person name="Iwasaki W."/>
        </authorList>
    </citation>
    <scope>NUCLEOTIDE SEQUENCE [LARGE SCALE GENOMIC DNA]</scope>
    <source>
        <strain evidence="3 4">DSM 100852</strain>
    </source>
</reference>